<comment type="caution">
    <text evidence="2">The sequence shown here is derived from an EMBL/GenBank/DDBJ whole genome shotgun (WGS) entry which is preliminary data.</text>
</comment>
<feature type="compositionally biased region" description="Basic and acidic residues" evidence="1">
    <location>
        <begin position="14"/>
        <end position="31"/>
    </location>
</feature>
<proteinExistence type="predicted"/>
<evidence type="ECO:0000313" key="3">
    <source>
        <dbReference type="Proteomes" id="UP001165065"/>
    </source>
</evidence>
<dbReference type="OrthoDB" id="199659at2759"/>
<dbReference type="EMBL" id="BRYA01000758">
    <property type="protein sequence ID" value="GMI31903.1"/>
    <property type="molecule type" value="Genomic_DNA"/>
</dbReference>
<organism evidence="2 3">
    <name type="scientific">Triparma columacea</name>
    <dbReference type="NCBI Taxonomy" id="722753"/>
    <lineage>
        <taxon>Eukaryota</taxon>
        <taxon>Sar</taxon>
        <taxon>Stramenopiles</taxon>
        <taxon>Ochrophyta</taxon>
        <taxon>Bolidophyceae</taxon>
        <taxon>Parmales</taxon>
        <taxon>Triparmaceae</taxon>
        <taxon>Triparma</taxon>
    </lineage>
</organism>
<protein>
    <submittedName>
        <fullName evidence="2">Uncharacterized protein</fullName>
    </submittedName>
</protein>
<name>A0A9W7G4J8_9STRA</name>
<evidence type="ECO:0000313" key="2">
    <source>
        <dbReference type="EMBL" id="GMI31903.1"/>
    </source>
</evidence>
<gene>
    <name evidence="2" type="ORF">TrCOL_g7481</name>
</gene>
<dbReference type="Proteomes" id="UP001165065">
    <property type="component" value="Unassembled WGS sequence"/>
</dbReference>
<feature type="region of interest" description="Disordered" evidence="1">
    <location>
        <begin position="1"/>
        <end position="37"/>
    </location>
</feature>
<keyword evidence="3" id="KW-1185">Reference proteome</keyword>
<dbReference type="AlphaFoldDB" id="A0A9W7G4J8"/>
<accession>A0A9W7G4J8</accession>
<evidence type="ECO:0000256" key="1">
    <source>
        <dbReference type="SAM" id="MobiDB-lite"/>
    </source>
</evidence>
<feature type="region of interest" description="Disordered" evidence="1">
    <location>
        <begin position="201"/>
        <end position="225"/>
    </location>
</feature>
<reference evidence="3" key="1">
    <citation type="journal article" date="2023" name="Commun. Biol.">
        <title>Genome analysis of Parmales, the sister group of diatoms, reveals the evolutionary specialization of diatoms from phago-mixotrophs to photoautotrophs.</title>
        <authorList>
            <person name="Ban H."/>
            <person name="Sato S."/>
            <person name="Yoshikawa S."/>
            <person name="Yamada K."/>
            <person name="Nakamura Y."/>
            <person name="Ichinomiya M."/>
            <person name="Sato N."/>
            <person name="Blanc-Mathieu R."/>
            <person name="Endo H."/>
            <person name="Kuwata A."/>
            <person name="Ogata H."/>
        </authorList>
    </citation>
    <scope>NUCLEOTIDE SEQUENCE [LARGE SCALE GENOMIC DNA]</scope>
</reference>
<sequence length="341" mass="37590">MGTKDTGFVTSFKRQSDRKESCFGEPPELKTRTGRLGKKTHLTNLISIVRESEGGRPKKGGQGRNTRGCKVCGRIFGSKMEVEGHERACRMLMKGEMRSKASKNSGTGGLAGLHAGSSSNRLDELLARTAAYGQGLGVGGQGVGGSGDPGVGPCVGDFFSTHKPAQSSRTPFPFNSSAGISPGDFATGPQNTNDYISMLQREKKEERRRERERMEKEKERLQRKREMAREDKLPVGFSFPLYNRKWEAFLRVRRLESAEDIPWLPAALTVGNLGVNLAEARSIVRGMILRWHPDKFSGVLQGKEVGEGIDLVAVMERVKGTSMMLIGLMKDIKEKEEKEGR</sequence>